<sequence length="120" mass="13155">MFGALDVLQMKEDVLKFLAAGTHLWSSTSTKGKVTEVSYVNLPNIALYNIDSPLCYMGTAILCNKGAHSAVTKEEFQGKWTTPASEFSAAQPERLDWSESVQVTSVSIQQFPTEGWPASH</sequence>
<evidence type="ECO:0000313" key="1">
    <source>
        <dbReference type="EMBL" id="OBS58970.1"/>
    </source>
</evidence>
<proteinExistence type="predicted"/>
<keyword evidence="2" id="KW-1185">Reference proteome</keyword>
<comment type="caution">
    <text evidence="1">The sequence shown here is derived from an EMBL/GenBank/DDBJ whole genome shotgun (WGS) entry which is preliminary data.</text>
</comment>
<dbReference type="Proteomes" id="UP000092124">
    <property type="component" value="Unassembled WGS sequence"/>
</dbReference>
<dbReference type="AlphaFoldDB" id="A0A1A6FZH4"/>
<dbReference type="STRING" id="56216.A0A1A6FZH4"/>
<gene>
    <name evidence="1" type="ORF">A6R68_09905</name>
</gene>
<organism evidence="1 2">
    <name type="scientific">Neotoma lepida</name>
    <name type="common">Desert woodrat</name>
    <dbReference type="NCBI Taxonomy" id="56216"/>
    <lineage>
        <taxon>Eukaryota</taxon>
        <taxon>Metazoa</taxon>
        <taxon>Chordata</taxon>
        <taxon>Craniata</taxon>
        <taxon>Vertebrata</taxon>
        <taxon>Euteleostomi</taxon>
        <taxon>Mammalia</taxon>
        <taxon>Eutheria</taxon>
        <taxon>Euarchontoglires</taxon>
        <taxon>Glires</taxon>
        <taxon>Rodentia</taxon>
        <taxon>Myomorpha</taxon>
        <taxon>Muroidea</taxon>
        <taxon>Cricetidae</taxon>
        <taxon>Neotominae</taxon>
        <taxon>Neotoma</taxon>
    </lineage>
</organism>
<dbReference type="EMBL" id="LZPO01109639">
    <property type="protein sequence ID" value="OBS58970.1"/>
    <property type="molecule type" value="Genomic_DNA"/>
</dbReference>
<name>A0A1A6FZH4_NEOLE</name>
<feature type="non-terminal residue" evidence="1">
    <location>
        <position position="120"/>
    </location>
</feature>
<protein>
    <submittedName>
        <fullName evidence="1">Uncharacterized protein</fullName>
    </submittedName>
</protein>
<dbReference type="Gene3D" id="3.40.50.10490">
    <property type="entry name" value="Glucose-6-phosphate isomerase like protein, domain 1"/>
    <property type="match status" value="1"/>
</dbReference>
<dbReference type="InterPro" id="IPR023591">
    <property type="entry name" value="Ribosomal_uS2_flav_dom_sf"/>
</dbReference>
<dbReference type="SUPFAM" id="SSF52313">
    <property type="entry name" value="Ribosomal protein S2"/>
    <property type="match status" value="1"/>
</dbReference>
<evidence type="ECO:0000313" key="2">
    <source>
        <dbReference type="Proteomes" id="UP000092124"/>
    </source>
</evidence>
<reference evidence="1 2" key="1">
    <citation type="submission" date="2016-06" db="EMBL/GenBank/DDBJ databases">
        <title>The Draft Genome Sequence and Annotation of the Desert Woodrat Neotoma lepida.</title>
        <authorList>
            <person name="Campbell M."/>
            <person name="Oakeson K.F."/>
            <person name="Yandell M."/>
            <person name="Halpert J.R."/>
            <person name="Dearing D."/>
        </authorList>
    </citation>
    <scope>NUCLEOTIDE SEQUENCE [LARGE SCALE GENOMIC DNA]</scope>
    <source>
        <strain evidence="1">417</strain>
        <tissue evidence="1">Liver</tissue>
    </source>
</reference>
<accession>A0A1A6FZH4</accession>